<dbReference type="EMBL" id="JABANO010014135">
    <property type="protein sequence ID" value="KAF4739096.1"/>
    <property type="molecule type" value="Genomic_DNA"/>
</dbReference>
<evidence type="ECO:0000313" key="3">
    <source>
        <dbReference type="Proteomes" id="UP000553632"/>
    </source>
</evidence>
<feature type="compositionally biased region" description="Basic and acidic residues" evidence="1">
    <location>
        <begin position="91"/>
        <end position="106"/>
    </location>
</feature>
<evidence type="ECO:0000256" key="1">
    <source>
        <dbReference type="SAM" id="MobiDB-lite"/>
    </source>
</evidence>
<keyword evidence="3" id="KW-1185">Reference proteome</keyword>
<dbReference type="AlphaFoldDB" id="A0A7J6T3S5"/>
<sequence length="106" mass="11995">MSRGDRRRQVVQRQIAASEQQHRRIRELESRITEMQRISEVGILQTQERSSESTVDSSTVAAKSIEIDRLKNEVASLQTQVQEGSSSSKAKSAEIDRLKNEVLRGT</sequence>
<proteinExistence type="predicted"/>
<reference evidence="2 3" key="1">
    <citation type="submission" date="2020-04" db="EMBL/GenBank/DDBJ databases">
        <title>Perkinsus olseni comparative genomics.</title>
        <authorList>
            <person name="Bogema D.R."/>
        </authorList>
    </citation>
    <scope>NUCLEOTIDE SEQUENCE [LARGE SCALE GENOMIC DNA]</scope>
    <source>
        <strain evidence="2 3">ATCC PRA-207</strain>
    </source>
</reference>
<name>A0A7J6T3S5_PEROL</name>
<feature type="region of interest" description="Disordered" evidence="1">
    <location>
        <begin position="78"/>
        <end position="106"/>
    </location>
</feature>
<protein>
    <submittedName>
        <fullName evidence="2">Uncharacterized protein</fullName>
    </submittedName>
</protein>
<accession>A0A7J6T3S5</accession>
<dbReference type="Proteomes" id="UP000553632">
    <property type="component" value="Unassembled WGS sequence"/>
</dbReference>
<gene>
    <name evidence="2" type="ORF">FOZ63_007974</name>
</gene>
<comment type="caution">
    <text evidence="2">The sequence shown here is derived from an EMBL/GenBank/DDBJ whole genome shotgun (WGS) entry which is preliminary data.</text>
</comment>
<organism evidence="2 3">
    <name type="scientific">Perkinsus olseni</name>
    <name type="common">Perkinsus atlanticus</name>
    <dbReference type="NCBI Taxonomy" id="32597"/>
    <lineage>
        <taxon>Eukaryota</taxon>
        <taxon>Sar</taxon>
        <taxon>Alveolata</taxon>
        <taxon>Perkinsozoa</taxon>
        <taxon>Perkinsea</taxon>
        <taxon>Perkinsida</taxon>
        <taxon>Perkinsidae</taxon>
        <taxon>Perkinsus</taxon>
    </lineage>
</organism>
<evidence type="ECO:0000313" key="2">
    <source>
        <dbReference type="EMBL" id="KAF4739096.1"/>
    </source>
</evidence>